<feature type="transmembrane region" description="Helical" evidence="5">
    <location>
        <begin position="32"/>
        <end position="55"/>
    </location>
</feature>
<feature type="transmembrane region" description="Helical" evidence="5">
    <location>
        <begin position="170"/>
        <end position="191"/>
    </location>
</feature>
<evidence type="ECO:0000313" key="6">
    <source>
        <dbReference type="EMBL" id="KAL1610573.1"/>
    </source>
</evidence>
<dbReference type="PANTHER" id="PTHR23502:SF22">
    <property type="entry name" value="MAJOR FACILITATOR SUPERFAMILY (MFS) PROFILE DOMAIN-CONTAINING PROTEIN"/>
    <property type="match status" value="1"/>
</dbReference>
<dbReference type="InterPro" id="IPR036259">
    <property type="entry name" value="MFS_trans_sf"/>
</dbReference>
<evidence type="ECO:0008006" key="8">
    <source>
        <dbReference type="Google" id="ProtNLM"/>
    </source>
</evidence>
<dbReference type="SUPFAM" id="SSF103473">
    <property type="entry name" value="MFS general substrate transporter"/>
    <property type="match status" value="1"/>
</dbReference>
<keyword evidence="3 5" id="KW-1133">Transmembrane helix</keyword>
<gene>
    <name evidence="6" type="ORF">SLS60_002242</name>
</gene>
<keyword evidence="7" id="KW-1185">Reference proteome</keyword>
<protein>
    <recommendedName>
        <fullName evidence="8">MFS transporter</fullName>
    </recommendedName>
</protein>
<comment type="subcellular location">
    <subcellularLocation>
        <location evidence="1">Membrane</location>
        <topology evidence="1">Multi-pass membrane protein</topology>
    </subcellularLocation>
</comment>
<keyword evidence="2 5" id="KW-0812">Transmembrane</keyword>
<reference evidence="6 7" key="1">
    <citation type="submission" date="2024-02" db="EMBL/GenBank/DDBJ databases">
        <title>De novo assembly and annotation of 12 fungi associated with fruit tree decline syndrome in Ontario, Canada.</title>
        <authorList>
            <person name="Sulman M."/>
            <person name="Ellouze W."/>
            <person name="Ilyukhin E."/>
        </authorList>
    </citation>
    <scope>NUCLEOTIDE SEQUENCE [LARGE SCALE GENOMIC DNA]</scope>
    <source>
        <strain evidence="6 7">M42-189</strain>
    </source>
</reference>
<accession>A0ABR3S293</accession>
<proteinExistence type="predicted"/>
<evidence type="ECO:0000256" key="5">
    <source>
        <dbReference type="SAM" id="Phobius"/>
    </source>
</evidence>
<evidence type="ECO:0000256" key="2">
    <source>
        <dbReference type="ARBA" id="ARBA00022692"/>
    </source>
</evidence>
<evidence type="ECO:0000256" key="4">
    <source>
        <dbReference type="ARBA" id="ARBA00023136"/>
    </source>
</evidence>
<feature type="transmembrane region" description="Helical" evidence="5">
    <location>
        <begin position="139"/>
        <end position="158"/>
    </location>
</feature>
<organism evidence="6 7">
    <name type="scientific">Paraconiothyrium brasiliense</name>
    <dbReference type="NCBI Taxonomy" id="300254"/>
    <lineage>
        <taxon>Eukaryota</taxon>
        <taxon>Fungi</taxon>
        <taxon>Dikarya</taxon>
        <taxon>Ascomycota</taxon>
        <taxon>Pezizomycotina</taxon>
        <taxon>Dothideomycetes</taxon>
        <taxon>Pleosporomycetidae</taxon>
        <taxon>Pleosporales</taxon>
        <taxon>Massarineae</taxon>
        <taxon>Didymosphaeriaceae</taxon>
        <taxon>Paraconiothyrium</taxon>
    </lineage>
</organism>
<dbReference type="Proteomes" id="UP001521785">
    <property type="component" value="Unassembled WGS sequence"/>
</dbReference>
<feature type="transmembrane region" description="Helical" evidence="5">
    <location>
        <begin position="103"/>
        <end position="127"/>
    </location>
</feature>
<evidence type="ECO:0000313" key="7">
    <source>
        <dbReference type="Proteomes" id="UP001521785"/>
    </source>
</evidence>
<keyword evidence="4 5" id="KW-0472">Membrane</keyword>
<comment type="caution">
    <text evidence="6">The sequence shown here is derived from an EMBL/GenBank/DDBJ whole genome shotgun (WGS) entry which is preliminary data.</text>
</comment>
<name>A0ABR3S293_9PLEO</name>
<evidence type="ECO:0000256" key="1">
    <source>
        <dbReference type="ARBA" id="ARBA00004141"/>
    </source>
</evidence>
<dbReference type="PANTHER" id="PTHR23502">
    <property type="entry name" value="MAJOR FACILITATOR SUPERFAMILY"/>
    <property type="match status" value="1"/>
</dbReference>
<evidence type="ECO:0000256" key="3">
    <source>
        <dbReference type="ARBA" id="ARBA00022989"/>
    </source>
</evidence>
<sequence length="203" mass="21766">MTFMWVVGINITSAILLQTPQAYGGYGFDNNAIGYLLFAPLVAVTIGELSGHFFNDLIARRYVKRRNGVFKPEARLLMNQLVVLLMVPGLVLVGQTLEKHLSYAGIIMGWGMYVIGSMLASVSLTAYCLDSYGSASSEVAGLLNFARVGAGFSVGYFQEPWGQVHGYGQSFGIQAAIVAAASIIITLLQIYGARMRAKGGPVA</sequence>
<dbReference type="EMBL" id="JAKJXO020000002">
    <property type="protein sequence ID" value="KAL1610573.1"/>
    <property type="molecule type" value="Genomic_DNA"/>
</dbReference>
<feature type="transmembrane region" description="Helical" evidence="5">
    <location>
        <begin position="76"/>
        <end position="97"/>
    </location>
</feature>